<keyword evidence="2" id="KW-1185">Reference proteome</keyword>
<gene>
    <name evidence="1" type="ORF">AB4Y32_28755</name>
</gene>
<dbReference type="Proteomes" id="UP001558850">
    <property type="component" value="Unassembled WGS sequence"/>
</dbReference>
<evidence type="ECO:0000313" key="2">
    <source>
        <dbReference type="Proteomes" id="UP001558850"/>
    </source>
</evidence>
<evidence type="ECO:0000313" key="1">
    <source>
        <dbReference type="EMBL" id="MEX3935745.1"/>
    </source>
</evidence>
<name>A0ACC6U7V2_9BURK</name>
<accession>A0ACC6U7V2</accession>
<sequence length="157" mass="17195">MKRFHLHVAVTDLTASIRFYSALFAAEPTVVKSDYAKWMLDDPRINFAISQRGAKPGLDHLGVQVENEAELAEMHDRLRGADLPIDEQMGTACCYANSNKYWTVDPQGIAWESYHTLSDIPMFGESRNAHSGTATSEVAACCAPSGTPGVKQVKSCC</sequence>
<proteinExistence type="predicted"/>
<protein>
    <submittedName>
        <fullName evidence="1">ArsI/CadI family heavy metal resistance metalloenzyme</fullName>
    </submittedName>
</protein>
<dbReference type="EMBL" id="JBFRCH010000023">
    <property type="protein sequence ID" value="MEX3935745.1"/>
    <property type="molecule type" value="Genomic_DNA"/>
</dbReference>
<reference evidence="1" key="1">
    <citation type="submission" date="2024-07" db="EMBL/GenBank/DDBJ databases">
        <title>A survey of Mimosa microsymbionts across Brazilian biomes reveals a high diversity of Paraburkholderia nodulating endemic species, but also that Cupriavidus is common as a symbiont of widespread species.</title>
        <authorList>
            <person name="Rouws L."/>
            <person name="Barauna A."/>
            <person name="Beukes C."/>
            <person name="Rouws J.R.C."/>
            <person name="De Faria S.M."/>
            <person name="Gross E."/>
            <person name="Bueno Dos Reis Junior F."/>
            <person name="Simon M.F."/>
            <person name="Maluk M."/>
            <person name="Odee D.W."/>
            <person name="Kenicer G."/>
            <person name="Young J.P.W."/>
            <person name="Reis V.M."/>
            <person name="Zilli J."/>
            <person name="James E.K."/>
        </authorList>
    </citation>
    <scope>NUCLEOTIDE SEQUENCE</scope>
    <source>
        <strain evidence="1">EG181B</strain>
    </source>
</reference>
<comment type="caution">
    <text evidence="1">The sequence shown here is derived from an EMBL/GenBank/DDBJ whole genome shotgun (WGS) entry which is preliminary data.</text>
</comment>
<organism evidence="1 2">
    <name type="scientific">Paraburkholderia phymatum</name>
    <dbReference type="NCBI Taxonomy" id="148447"/>
    <lineage>
        <taxon>Bacteria</taxon>
        <taxon>Pseudomonadati</taxon>
        <taxon>Pseudomonadota</taxon>
        <taxon>Betaproteobacteria</taxon>
        <taxon>Burkholderiales</taxon>
        <taxon>Burkholderiaceae</taxon>
        <taxon>Paraburkholderia</taxon>
    </lineage>
</organism>